<dbReference type="InterPro" id="IPR036206">
    <property type="entry name" value="ThiamineP_synth_sf"/>
</dbReference>
<evidence type="ECO:0000259" key="3">
    <source>
        <dbReference type="Pfam" id="PF02581"/>
    </source>
</evidence>
<dbReference type="GO" id="GO:0009228">
    <property type="term" value="P:thiamine biosynthetic process"/>
    <property type="evidence" value="ECO:0007669"/>
    <property type="project" value="UniProtKB-KW"/>
</dbReference>
<organism evidence="4 5">
    <name type="scientific">Prevotella brunnea</name>
    <dbReference type="NCBI Taxonomy" id="2508867"/>
    <lineage>
        <taxon>Bacteria</taxon>
        <taxon>Pseudomonadati</taxon>
        <taxon>Bacteroidota</taxon>
        <taxon>Bacteroidia</taxon>
        <taxon>Bacteroidales</taxon>
        <taxon>Prevotellaceae</taxon>
        <taxon>Prevotella</taxon>
    </lineage>
</organism>
<reference evidence="5" key="1">
    <citation type="submission" date="2019-05" db="EMBL/GenBank/DDBJ databases">
        <title>Prevotella brunnea sp. nov., isolated from a wound of a patient.</title>
        <authorList>
            <person name="Buhl M."/>
        </authorList>
    </citation>
    <scope>NUCLEOTIDE SEQUENCE [LARGE SCALE GENOMIC DNA]</scope>
    <source>
        <strain evidence="5">A2672</strain>
    </source>
</reference>
<evidence type="ECO:0000256" key="1">
    <source>
        <dbReference type="ARBA" id="ARBA00004948"/>
    </source>
</evidence>
<dbReference type="GO" id="GO:0005737">
    <property type="term" value="C:cytoplasm"/>
    <property type="evidence" value="ECO:0007669"/>
    <property type="project" value="TreeGrafter"/>
</dbReference>
<dbReference type="InterPro" id="IPR013785">
    <property type="entry name" value="Aldolase_TIM"/>
</dbReference>
<evidence type="ECO:0000313" key="5">
    <source>
        <dbReference type="Proteomes" id="UP000321612"/>
    </source>
</evidence>
<dbReference type="Pfam" id="PF02581">
    <property type="entry name" value="TMP-TENI"/>
    <property type="match status" value="1"/>
</dbReference>
<evidence type="ECO:0000313" key="4">
    <source>
        <dbReference type="EMBL" id="TXJ56993.1"/>
    </source>
</evidence>
<dbReference type="CDD" id="cd00564">
    <property type="entry name" value="TMP_TenI"/>
    <property type="match status" value="1"/>
</dbReference>
<dbReference type="EMBL" id="SDIK01000110">
    <property type="protein sequence ID" value="TXJ56993.1"/>
    <property type="molecule type" value="Genomic_DNA"/>
</dbReference>
<sequence>MKIIVITPPTFLSEEADIIQRLLDWGVASVHIRKPQSSVEATDALLSSISTAYHSQLVLHDHFNLTARYTLQGIHLNRRNPVMPSFFHGTLSCSCHSLQEIKERKPHCDYLFLSPVFDSISKKGYRSAFRQETLAQAAADAVIDSKVFALGGIKKEKLPTLRTLHFGGAVFLGDVWQRIHADDFKSYILDCVNTRATPSE</sequence>
<evidence type="ECO:0000256" key="2">
    <source>
        <dbReference type="ARBA" id="ARBA00022977"/>
    </source>
</evidence>
<accession>A0A5C8G4L9</accession>
<keyword evidence="2" id="KW-0784">Thiamine biosynthesis</keyword>
<proteinExistence type="predicted"/>
<protein>
    <submittedName>
        <fullName evidence="4">Thiamine phosphate synthase</fullName>
    </submittedName>
</protein>
<keyword evidence="5" id="KW-1185">Reference proteome</keyword>
<dbReference type="RefSeq" id="WP_147785838.1">
    <property type="nucleotide sequence ID" value="NZ_SDIK01000110.1"/>
</dbReference>
<dbReference type="OrthoDB" id="194683at2"/>
<dbReference type="Gene3D" id="3.20.20.70">
    <property type="entry name" value="Aldolase class I"/>
    <property type="match status" value="1"/>
</dbReference>
<dbReference type="AlphaFoldDB" id="A0A5C8G4L9"/>
<name>A0A5C8G4L9_9BACT</name>
<dbReference type="PANTHER" id="PTHR20857">
    <property type="entry name" value="THIAMINE-PHOSPHATE PYROPHOSPHORYLASE"/>
    <property type="match status" value="1"/>
</dbReference>
<dbReference type="InterPro" id="IPR022998">
    <property type="entry name" value="ThiamineP_synth_TenI"/>
</dbReference>
<dbReference type="GO" id="GO:0004789">
    <property type="term" value="F:thiamine-phosphate diphosphorylase activity"/>
    <property type="evidence" value="ECO:0007669"/>
    <property type="project" value="TreeGrafter"/>
</dbReference>
<dbReference type="Proteomes" id="UP000321612">
    <property type="component" value="Unassembled WGS sequence"/>
</dbReference>
<gene>
    <name evidence="4" type="ORF">ETF27_11085</name>
</gene>
<feature type="domain" description="Thiamine phosphate synthase/TenI" evidence="3">
    <location>
        <begin position="5"/>
        <end position="163"/>
    </location>
</feature>
<comment type="pathway">
    <text evidence="1">Cofactor biosynthesis; thiamine diphosphate biosynthesis.</text>
</comment>
<dbReference type="PANTHER" id="PTHR20857:SF15">
    <property type="entry name" value="THIAMINE-PHOSPHATE SYNTHASE"/>
    <property type="match status" value="1"/>
</dbReference>
<comment type="caution">
    <text evidence="4">The sequence shown here is derived from an EMBL/GenBank/DDBJ whole genome shotgun (WGS) entry which is preliminary data.</text>
</comment>
<dbReference type="SUPFAM" id="SSF51391">
    <property type="entry name" value="Thiamin phosphate synthase"/>
    <property type="match status" value="1"/>
</dbReference>